<accession>A0A446BDU7</accession>
<dbReference type="Gene3D" id="2.120.10.30">
    <property type="entry name" value="TolB, C-terminal domain"/>
    <property type="match status" value="1"/>
</dbReference>
<dbReference type="EMBL" id="OUUZ01000006">
    <property type="protein sequence ID" value="SPQ20697.1"/>
    <property type="molecule type" value="Genomic_DNA"/>
</dbReference>
<evidence type="ECO:0000313" key="3">
    <source>
        <dbReference type="Proteomes" id="UP000289323"/>
    </source>
</evidence>
<evidence type="ECO:0000256" key="1">
    <source>
        <dbReference type="SAM" id="SignalP"/>
    </source>
</evidence>
<name>A0A446BDU7_9PEZI</name>
<dbReference type="SUPFAM" id="SSF63829">
    <property type="entry name" value="Calcium-dependent phosphotriesterase"/>
    <property type="match status" value="1"/>
</dbReference>
<dbReference type="PANTHER" id="PTHR42060">
    <property type="entry name" value="NHL REPEAT-CONTAINING PROTEIN-RELATED"/>
    <property type="match status" value="1"/>
</dbReference>
<dbReference type="InterPro" id="IPR052998">
    <property type="entry name" value="Hetero-Diels-Alderase-like"/>
</dbReference>
<evidence type="ECO:0000313" key="2">
    <source>
        <dbReference type="EMBL" id="SPQ20697.1"/>
    </source>
</evidence>
<keyword evidence="1" id="KW-0732">Signal</keyword>
<feature type="chain" id="PRO_5019581764" evidence="1">
    <location>
        <begin position="26"/>
        <end position="364"/>
    </location>
</feature>
<dbReference type="Proteomes" id="UP000289323">
    <property type="component" value="Unassembled WGS sequence"/>
</dbReference>
<protein>
    <submittedName>
        <fullName evidence="2">Dbfb6803-5303-422c-918c-910c15fc0db7</fullName>
    </submittedName>
</protein>
<dbReference type="PANTHER" id="PTHR42060:SF1">
    <property type="entry name" value="NHL REPEAT-CONTAINING PROTEIN"/>
    <property type="match status" value="1"/>
</dbReference>
<reference evidence="2 3" key="1">
    <citation type="submission" date="2018-04" db="EMBL/GenBank/DDBJ databases">
        <authorList>
            <person name="Huttner S."/>
            <person name="Dainat J."/>
        </authorList>
    </citation>
    <scope>NUCLEOTIDE SEQUENCE [LARGE SCALE GENOMIC DNA]</scope>
</reference>
<gene>
    <name evidence="2" type="ORF">TT172_LOCUS3116</name>
</gene>
<dbReference type="InterPro" id="IPR011042">
    <property type="entry name" value="6-blade_b-propeller_TolB-like"/>
</dbReference>
<feature type="signal peptide" evidence="1">
    <location>
        <begin position="1"/>
        <end position="25"/>
    </location>
</feature>
<dbReference type="AlphaFoldDB" id="A0A446BDU7"/>
<organism evidence="2 3">
    <name type="scientific">Thermothielavioides terrestris</name>
    <dbReference type="NCBI Taxonomy" id="2587410"/>
    <lineage>
        <taxon>Eukaryota</taxon>
        <taxon>Fungi</taxon>
        <taxon>Dikarya</taxon>
        <taxon>Ascomycota</taxon>
        <taxon>Pezizomycotina</taxon>
        <taxon>Sordariomycetes</taxon>
        <taxon>Sordariomycetidae</taxon>
        <taxon>Sordariales</taxon>
        <taxon>Chaetomiaceae</taxon>
        <taxon>Thermothielavioides</taxon>
    </lineage>
</organism>
<proteinExistence type="predicted"/>
<sequence length="364" mass="38328">MILQTSHLFRAVVATLAATAATCLAAPATCCSGAELPLPVRTVYQFTTETWIENLAVRPNGNLLLIVDENVTSPVHPVALYQLANPASPHPELSLVYSFPLGTVLGITEVQHEVYAVLAENFTGNFESVPGTTKMYTFDFNGGGAQPTVREVATMPNTTIGPDGIAALPGQPDIVLVADMYAASVWAVNITTGTTRLFAQAPEMAQVHNYTRMGINGLRVAYDYLYFTNSDLKCVFRIPMDVTGAQASPNVELVANLTSVSPVFIDDFTIGRDGTLWVTSNGPQNVVVAVRPDGLGGFQEPVVAAGGVDSTAVQGDVGAAFGRGPSDYDILYVVTNGGLWGAGLGLNHTATEPGKVAAVDTTCF</sequence>